<protein>
    <submittedName>
        <fullName evidence="1">Uncharacterized protein</fullName>
    </submittedName>
</protein>
<dbReference type="AlphaFoldDB" id="A0A5E8CLV1"/>
<evidence type="ECO:0000313" key="1">
    <source>
        <dbReference type="EMBL" id="VVU95345.1"/>
    </source>
</evidence>
<proteinExistence type="predicted"/>
<name>A0A5E8CLV1_9ZZZZ</name>
<sequence>MSQSNLNYNLVNVLIYSTDGSNNKYYLLGKLSNGNVWTSIQESPIVSDGNNPVNTGSRAVIEATNNWGYGFQVNFGPQSSVVRSQNIRTSQNLRASQNLIPVRAGMPMPNGTIRPLPTYMQGLGMLGSNVMYRPPFMRGGSYTPLSIIPPIGITSPLSEDSVVIKNALPGTQFSPLLTNPYMKIPKGYNGPLGPIPKINVRLNNLASLNSNSNLNINRRSNNFNYRNSSSFNWIYNSLRNTTYTQHNVNSQNIVSYIINKMPYDTTLPQRFQSMKGSLSNRLSNFSQVAWVSETELRNLKNTSTINARSIPSLNNDLSSWEFCQLLKQLNI</sequence>
<organism evidence="1">
    <name type="scientific">seawater metagenome</name>
    <dbReference type="NCBI Taxonomy" id="1561972"/>
    <lineage>
        <taxon>unclassified sequences</taxon>
        <taxon>metagenomes</taxon>
        <taxon>ecological metagenomes</taxon>
    </lineage>
</organism>
<dbReference type="EMBL" id="CABVLZ010000004">
    <property type="protein sequence ID" value="VVU95345.1"/>
    <property type="molecule type" value="Genomic_DNA"/>
</dbReference>
<accession>A0A5E8CLV1</accession>
<gene>
    <name evidence="1" type="ORF">CPAV1605_1096</name>
</gene>
<reference evidence="1" key="1">
    <citation type="submission" date="2019-09" db="EMBL/GenBank/DDBJ databases">
        <authorList>
            <person name="Needham M D."/>
        </authorList>
    </citation>
    <scope>NUCLEOTIDE SEQUENCE</scope>
</reference>